<name>M6HEC6_LEPIR</name>
<dbReference type="GO" id="GO:0004177">
    <property type="term" value="F:aminopeptidase activity"/>
    <property type="evidence" value="ECO:0007669"/>
    <property type="project" value="UniProtKB-KW"/>
</dbReference>
<keyword evidence="1" id="KW-0031">Aminopeptidase</keyword>
<dbReference type="Proteomes" id="UP000012089">
    <property type="component" value="Unassembled WGS sequence"/>
</dbReference>
<dbReference type="InterPro" id="IPR014553">
    <property type="entry name" value="Aminopept"/>
</dbReference>
<accession>M6HEC6</accession>
<evidence type="ECO:0000313" key="2">
    <source>
        <dbReference type="Proteomes" id="UP000012089"/>
    </source>
</evidence>
<organism evidence="1 2">
    <name type="scientific">Leptospira interrogans serovar Zanoni str. LT2156</name>
    <dbReference type="NCBI Taxonomy" id="1001601"/>
    <lineage>
        <taxon>Bacteria</taxon>
        <taxon>Pseudomonadati</taxon>
        <taxon>Spirochaetota</taxon>
        <taxon>Spirochaetia</taxon>
        <taxon>Leptospirales</taxon>
        <taxon>Leptospiraceae</taxon>
        <taxon>Leptospira</taxon>
    </lineage>
</organism>
<reference evidence="1 2" key="1">
    <citation type="submission" date="2013-01" db="EMBL/GenBank/DDBJ databases">
        <authorList>
            <person name="Harkins D.M."/>
            <person name="Durkin A.S."/>
            <person name="Brinkac L.M."/>
            <person name="Haft D.H."/>
            <person name="Selengut J.D."/>
            <person name="Sanka R."/>
            <person name="DePew J."/>
            <person name="Purushe J."/>
            <person name="Tulsiani S.M."/>
            <person name="Graham G.C."/>
            <person name="Burns M.-A."/>
            <person name="Dohnt M.F."/>
            <person name="Smythe L.D."/>
            <person name="McKay D.B."/>
            <person name="Craig S.B."/>
            <person name="Vinetz J.M."/>
            <person name="Sutton G.G."/>
            <person name="Nierman W.C."/>
            <person name="Fouts D.E."/>
        </authorList>
    </citation>
    <scope>NUCLEOTIDE SEQUENCE [LARGE SCALE GENOMIC DNA]</scope>
    <source>
        <strain evidence="1 2">LT2156</strain>
    </source>
</reference>
<protein>
    <submittedName>
        <fullName evidence="1">Putative aminopeptidase</fullName>
    </submittedName>
</protein>
<dbReference type="Pfam" id="PF10023">
    <property type="entry name" value="Aminopep"/>
    <property type="match status" value="1"/>
</dbReference>
<keyword evidence="1" id="KW-0378">Hydrolase</keyword>
<dbReference type="AlphaFoldDB" id="M6HEC6"/>
<dbReference type="EMBL" id="AFMF02000031">
    <property type="protein sequence ID" value="EMM95440.1"/>
    <property type="molecule type" value="Genomic_DNA"/>
</dbReference>
<proteinExistence type="predicted"/>
<sequence length="243" mass="28463">MDRKEIGWHVTACYPLKLESYTWWFPIAGTVPYKGYFDLDKAKEEEKKLKEKGLDTRIRITAGYSTLGWFEDPIFSSQIENTKPYEVASLVFHEMAHATVYFPGDSIFNESYASFVEEEGTFHFLESIEGKDSPIKKEILLKKEESQKLKKLLVFTAGKLRALYDSDLNDERKLEDKKRILEEFKNSLLVSKKEFKTIRIEKLASKNWNNEDFVGYLRYHSGSSFFIKNLTKQIVIFQSFRKG</sequence>
<evidence type="ECO:0000313" key="1">
    <source>
        <dbReference type="EMBL" id="EMM95440.1"/>
    </source>
</evidence>
<comment type="caution">
    <text evidence="1">The sequence shown here is derived from an EMBL/GenBank/DDBJ whole genome shotgun (WGS) entry which is preliminary data.</text>
</comment>
<keyword evidence="1" id="KW-0645">Protease</keyword>
<gene>
    <name evidence="1" type="ORF">LEP1GSC158_0704</name>
</gene>